<evidence type="ECO:0000256" key="1">
    <source>
        <dbReference type="SAM" id="SignalP"/>
    </source>
</evidence>
<evidence type="ECO:0000313" key="4">
    <source>
        <dbReference type="Proteomes" id="UP000269721"/>
    </source>
</evidence>
<dbReference type="InterPro" id="IPR026588">
    <property type="entry name" value="Choice_anch_A"/>
</dbReference>
<dbReference type="AlphaFoldDB" id="A0A4P9WCN0"/>
<organism evidence="3 4">
    <name type="scientific">Blyttiomyces helicus</name>
    <dbReference type="NCBI Taxonomy" id="388810"/>
    <lineage>
        <taxon>Eukaryota</taxon>
        <taxon>Fungi</taxon>
        <taxon>Fungi incertae sedis</taxon>
        <taxon>Chytridiomycota</taxon>
        <taxon>Chytridiomycota incertae sedis</taxon>
        <taxon>Chytridiomycetes</taxon>
        <taxon>Chytridiomycetes incertae sedis</taxon>
        <taxon>Blyttiomyces</taxon>
    </lineage>
</organism>
<dbReference type="Proteomes" id="UP000269721">
    <property type="component" value="Unassembled WGS sequence"/>
</dbReference>
<feature type="chain" id="PRO_5021032376" description="Choice-of-anchor A domain-containing protein" evidence="1">
    <location>
        <begin position="26"/>
        <end position="352"/>
    </location>
</feature>
<proteinExistence type="predicted"/>
<evidence type="ECO:0000259" key="2">
    <source>
        <dbReference type="Pfam" id="PF20597"/>
    </source>
</evidence>
<dbReference type="Pfam" id="PF20597">
    <property type="entry name" value="pAdhesive_15"/>
    <property type="match status" value="1"/>
</dbReference>
<keyword evidence="1" id="KW-0732">Signal</keyword>
<reference evidence="4" key="1">
    <citation type="journal article" date="2018" name="Nat. Microbiol.">
        <title>Leveraging single-cell genomics to expand the fungal tree of life.</title>
        <authorList>
            <person name="Ahrendt S.R."/>
            <person name="Quandt C.A."/>
            <person name="Ciobanu D."/>
            <person name="Clum A."/>
            <person name="Salamov A."/>
            <person name="Andreopoulos B."/>
            <person name="Cheng J.F."/>
            <person name="Woyke T."/>
            <person name="Pelin A."/>
            <person name="Henrissat B."/>
            <person name="Reynolds N.K."/>
            <person name="Benny G.L."/>
            <person name="Smith M.E."/>
            <person name="James T.Y."/>
            <person name="Grigoriev I.V."/>
        </authorList>
    </citation>
    <scope>NUCLEOTIDE SEQUENCE [LARGE SCALE GENOMIC DNA]</scope>
</reference>
<sequence>MGFQQILAALVVVLALVAMFPEQAAQLAPPPGWFNFGKRRFQRTKRSPGDRIDPCAHHPFVGIATNAGAAEFRTLTICEWFTSGFALSNPVILTMKVCATPPIGELASQFHVFTKDFFDGSDEGGVVHGRLASIGPIHATNWSIGMSLFPQPQTCPSLAAAAIHSHALSSHSAITMLSGDVGNGHISYASRNAHDSESRIGHAVVAKLQARSCQFKGATDLALDAVGAEIDGLSRRLKAMKPTTVAMSDARDLTRILVKVEGLQTEVVEVPGRAMDPSSAIVVFGDRPLAGDTTVVINVYGAPEIHLKHFDTTTFNYPSKIIWNFHDAKRIVMERMDMFGTILAPNAHIGGG</sequence>
<dbReference type="NCBIfam" id="TIGR04215">
    <property type="entry name" value="choice_anch_A"/>
    <property type="match status" value="1"/>
</dbReference>
<evidence type="ECO:0000313" key="3">
    <source>
        <dbReference type="EMBL" id="RKO89363.1"/>
    </source>
</evidence>
<protein>
    <recommendedName>
        <fullName evidence="2">Choice-of-anchor A domain-containing protein</fullName>
    </recommendedName>
</protein>
<gene>
    <name evidence="3" type="ORF">BDK51DRAFT_48475</name>
</gene>
<dbReference type="EMBL" id="KZ996138">
    <property type="protein sequence ID" value="RKO89363.1"/>
    <property type="molecule type" value="Genomic_DNA"/>
</dbReference>
<dbReference type="OrthoDB" id="2110456at2759"/>
<accession>A0A4P9WCN0</accession>
<keyword evidence="4" id="KW-1185">Reference proteome</keyword>
<feature type="signal peptide" evidence="1">
    <location>
        <begin position="1"/>
        <end position="25"/>
    </location>
</feature>
<name>A0A4P9WCN0_9FUNG</name>
<feature type="domain" description="Choice-of-anchor A" evidence="2">
    <location>
        <begin position="105"/>
        <end position="349"/>
    </location>
</feature>